<evidence type="ECO:0000313" key="9">
    <source>
        <dbReference type="EMBL" id="SMP61590.1"/>
    </source>
</evidence>
<dbReference type="PANTHER" id="PTHR43297">
    <property type="entry name" value="OLIGOPEPTIDE TRANSPORT ATP-BINDING PROTEIN APPD"/>
    <property type="match status" value="1"/>
</dbReference>
<dbReference type="SMART" id="SM00382">
    <property type="entry name" value="AAA"/>
    <property type="match status" value="1"/>
</dbReference>
<comment type="caution">
    <text evidence="9">The sequence shown here is derived from an EMBL/GenBank/DDBJ whole genome shotgun (WGS) entry which is preliminary data.</text>
</comment>
<dbReference type="Proteomes" id="UP001158066">
    <property type="component" value="Unassembled WGS sequence"/>
</dbReference>
<evidence type="ECO:0000256" key="3">
    <source>
        <dbReference type="ARBA" id="ARBA00022448"/>
    </source>
</evidence>
<evidence type="ECO:0000256" key="7">
    <source>
        <dbReference type="ARBA" id="ARBA00023136"/>
    </source>
</evidence>
<dbReference type="SUPFAM" id="SSF52540">
    <property type="entry name" value="P-loop containing nucleoside triphosphate hydrolases"/>
    <property type="match status" value="1"/>
</dbReference>
<proteinExistence type="inferred from homology"/>
<dbReference type="EMBL" id="FXUF01000009">
    <property type="protein sequence ID" value="SMP61590.1"/>
    <property type="molecule type" value="Genomic_DNA"/>
</dbReference>
<dbReference type="AlphaFoldDB" id="A0AA45WWY6"/>
<evidence type="ECO:0000256" key="4">
    <source>
        <dbReference type="ARBA" id="ARBA00022475"/>
    </source>
</evidence>
<dbReference type="CDD" id="cd03257">
    <property type="entry name" value="ABC_NikE_OppD_transporters"/>
    <property type="match status" value="1"/>
</dbReference>
<dbReference type="GO" id="GO:0005886">
    <property type="term" value="C:plasma membrane"/>
    <property type="evidence" value="ECO:0007669"/>
    <property type="project" value="UniProtKB-SubCell"/>
</dbReference>
<dbReference type="InterPro" id="IPR050388">
    <property type="entry name" value="ABC_Ni/Peptide_Import"/>
</dbReference>
<protein>
    <submittedName>
        <fullName evidence="9">Nickel transport system ATP-binding protein</fullName>
    </submittedName>
</protein>
<dbReference type="GO" id="GO:0016887">
    <property type="term" value="F:ATP hydrolysis activity"/>
    <property type="evidence" value="ECO:0007669"/>
    <property type="project" value="InterPro"/>
</dbReference>
<evidence type="ECO:0000256" key="1">
    <source>
        <dbReference type="ARBA" id="ARBA00004202"/>
    </source>
</evidence>
<dbReference type="Gene3D" id="3.40.50.300">
    <property type="entry name" value="P-loop containing nucleotide triphosphate hydrolases"/>
    <property type="match status" value="1"/>
</dbReference>
<gene>
    <name evidence="9" type="ORF">SAMN06296020_10975</name>
</gene>
<keyword evidence="3" id="KW-0813">Transport</keyword>
<keyword evidence="6 9" id="KW-0067">ATP-binding</keyword>
<keyword evidence="5" id="KW-0547">Nucleotide-binding</keyword>
<organism evidence="9 10">
    <name type="scientific">Anoxynatronum buryatiense</name>
    <dbReference type="NCBI Taxonomy" id="489973"/>
    <lineage>
        <taxon>Bacteria</taxon>
        <taxon>Bacillati</taxon>
        <taxon>Bacillota</taxon>
        <taxon>Clostridia</taxon>
        <taxon>Eubacteriales</taxon>
        <taxon>Clostridiaceae</taxon>
        <taxon>Anoxynatronum</taxon>
    </lineage>
</organism>
<keyword evidence="7" id="KW-0472">Membrane</keyword>
<comment type="subcellular location">
    <subcellularLocation>
        <location evidence="1">Cell membrane</location>
        <topology evidence="1">Peripheral membrane protein</topology>
    </subcellularLocation>
</comment>
<dbReference type="Pfam" id="PF00005">
    <property type="entry name" value="ABC_tran"/>
    <property type="match status" value="1"/>
</dbReference>
<accession>A0AA45WWY6</accession>
<keyword evidence="10" id="KW-1185">Reference proteome</keyword>
<feature type="domain" description="ABC transporter" evidence="8">
    <location>
        <begin position="6"/>
        <end position="255"/>
    </location>
</feature>
<comment type="similarity">
    <text evidence="2">Belongs to the ABC transporter superfamily.</text>
</comment>
<dbReference type="PANTHER" id="PTHR43297:SF2">
    <property type="entry name" value="DIPEPTIDE TRANSPORT ATP-BINDING PROTEIN DPPD"/>
    <property type="match status" value="1"/>
</dbReference>
<evidence type="ECO:0000313" key="10">
    <source>
        <dbReference type="Proteomes" id="UP001158066"/>
    </source>
</evidence>
<dbReference type="InterPro" id="IPR027417">
    <property type="entry name" value="P-loop_NTPase"/>
</dbReference>
<name>A0AA45WWY6_9CLOT</name>
<keyword evidence="4" id="KW-1003">Cell membrane</keyword>
<dbReference type="PROSITE" id="PS00211">
    <property type="entry name" value="ABC_TRANSPORTER_1"/>
    <property type="match status" value="1"/>
</dbReference>
<dbReference type="GO" id="GO:0005524">
    <property type="term" value="F:ATP binding"/>
    <property type="evidence" value="ECO:0007669"/>
    <property type="project" value="UniProtKB-KW"/>
</dbReference>
<dbReference type="InterPro" id="IPR003593">
    <property type="entry name" value="AAA+_ATPase"/>
</dbReference>
<dbReference type="InterPro" id="IPR003439">
    <property type="entry name" value="ABC_transporter-like_ATP-bd"/>
</dbReference>
<evidence type="ECO:0000259" key="8">
    <source>
        <dbReference type="PROSITE" id="PS50893"/>
    </source>
</evidence>
<evidence type="ECO:0000256" key="5">
    <source>
        <dbReference type="ARBA" id="ARBA00022741"/>
    </source>
</evidence>
<dbReference type="InterPro" id="IPR017871">
    <property type="entry name" value="ABC_transporter-like_CS"/>
</dbReference>
<evidence type="ECO:0000256" key="2">
    <source>
        <dbReference type="ARBA" id="ARBA00005417"/>
    </source>
</evidence>
<dbReference type="PROSITE" id="PS50893">
    <property type="entry name" value="ABC_TRANSPORTER_2"/>
    <property type="match status" value="1"/>
</dbReference>
<dbReference type="RefSeq" id="WP_283409731.1">
    <property type="nucleotide sequence ID" value="NZ_FXUF01000009.1"/>
</dbReference>
<reference evidence="9" key="1">
    <citation type="submission" date="2017-05" db="EMBL/GenBank/DDBJ databases">
        <authorList>
            <person name="Varghese N."/>
            <person name="Submissions S."/>
        </authorList>
    </citation>
    <scope>NUCLEOTIDE SEQUENCE</scope>
    <source>
        <strain evidence="9">Su22</strain>
    </source>
</reference>
<evidence type="ECO:0000256" key="6">
    <source>
        <dbReference type="ARBA" id="ARBA00022840"/>
    </source>
</evidence>
<sequence length="272" mass="30220">MAETILQVEDLSVSFEKNGQRDMLVQNVSFQIEKNQCLGIVGESGSGKSITCKAILGLLRPPFHVTGKVSFLGRDLLLAEDTTLRKVRGSEIAMILQHPMTAFDPLEPIGKQMTESITLHKGISEKEALILSAASLEKLNIHQPMEVIQKYPHQVSGGMLQRVMIAIALVMEPAVIIADEPTTAVDAVNVATVVELFESLKKMRKTALVFVSHDLNVVARLSDQLVVMNEGSIVERGQVEEVLHHPQHPKAQQLVETRQALVNQFYRYVKRR</sequence>